<dbReference type="KEGG" id="sus:Acid_4034"/>
<keyword evidence="2" id="KW-0813">Transport</keyword>
<feature type="domain" description="TonB-dependent transporter Oar-like beta-barrel" evidence="9">
    <location>
        <begin position="225"/>
        <end position="1037"/>
    </location>
</feature>
<evidence type="ECO:0000256" key="3">
    <source>
        <dbReference type="ARBA" id="ARBA00022452"/>
    </source>
</evidence>
<dbReference type="GO" id="GO:0009279">
    <property type="term" value="C:cell outer membrane"/>
    <property type="evidence" value="ECO:0007669"/>
    <property type="project" value="UniProtKB-SubCell"/>
</dbReference>
<feature type="compositionally biased region" description="Basic and acidic residues" evidence="8">
    <location>
        <begin position="191"/>
        <end position="200"/>
    </location>
</feature>
<gene>
    <name evidence="10" type="ordered locus">Acid_4034</name>
</gene>
<dbReference type="Pfam" id="PF25183">
    <property type="entry name" value="OMP_b-brl_4"/>
    <property type="match status" value="1"/>
</dbReference>
<dbReference type="SUPFAM" id="SSF49464">
    <property type="entry name" value="Carboxypeptidase regulatory domain-like"/>
    <property type="match status" value="1"/>
</dbReference>
<keyword evidence="7" id="KW-0998">Cell outer membrane</keyword>
<dbReference type="PANTHER" id="PTHR30069:SF29">
    <property type="entry name" value="HEMOGLOBIN AND HEMOGLOBIN-HAPTOGLOBIN-BINDING PROTEIN 1-RELATED"/>
    <property type="match status" value="1"/>
</dbReference>
<proteinExistence type="predicted"/>
<protein>
    <submittedName>
        <fullName evidence="10">TonB-dependent receptor</fullName>
    </submittedName>
</protein>
<dbReference type="Gene3D" id="2.60.40.1120">
    <property type="entry name" value="Carboxypeptidase-like, regulatory domain"/>
    <property type="match status" value="1"/>
</dbReference>
<sequence>MGWIIRGILPALFITTMFGAEHYGYVRSGKKPIPGATVTASLDNVKLVTTTGENGVYVFSIPDKGKWVFTAEMFGFMPAKEELTLVGAASVLDFDLQLQAAGLPETPVAGTATGFQTVDVKEQSDNQAQIEQQLEAAASPSAGPAMPGASDVNEAFLVNGSLTGGLQAVQQQNFFDQLDKDQSIAAKPKKAKGDLAPGEKRAKKAAKKAKKKKSLGDTVNSFGATKQGAQIKGNVLYTFRDAVADASPYSLSGQPLTRPGYQQSRIGAAAGGPLPGSAQTTFFVNFSLVRSDSPYANFDTVPSVEQRAGNFTKPTIAGPVVLYDPISHLPLAGNIVPANRIDKIALGMLSYIPLPNLPGGVQNYQITSAVPFNTSDFSGKLNHTLNERNRFSLTFNYQNRDSNQAQLYGFQDHLSGNGWQSDLGWTHNFGPRTVNSFHWTFARNRSNYIPYFAYGANVAGALGIQGTSPNPIDYGPPNLTFTNYGNMVDGSPVVRREQSSALRDGLTLVRGKHNLTFGGEYRRLQLNPITDTYGRGAYTFTGLLTSGFDNNQRLLPGTGLDFADYLFGFPNSAKVRYGSSSNYFRSSAYSAYVVDDWKLRSNLSLNVGLRYEYFSPYTEKYDRMANLDLATGVTGAAVVTPGQTGPYTGVFPRALIDGDPRNLSPRGAIAWRPTNRKHIVLRAGYSIFYNGSIYAELPGRLASQPPFAHSNNILASLDYALRLATGFTSASTKLINNSMAIDRDYRDGYAQTWNAAFETSLSKTWTLELSYLGTKGTHLDVQRAPNRAAPGSPLTAEDRRLIGDAVGFTYETSNGDSIFHAGQARLTRKLSKGLSVQGLYTFSKSIDDASVLGGGAVVVAQNDKDLAAERGLSTFDQRHSFTLGFTEQSPVGKKTALGGPVLTGILRSWIVSGNIVAMSGLPYTARVLGNLSDSGGSGNFGASRADATGVGVSGGSGFFNKAAFAPPSLGAFGNAGRDTIPGPSRFSMNLALTRSFHATERHHIEIRVEGSNVTNTAVFSNFGTVLNSLNYGLPTVALPMRSFRATLRYKF</sequence>
<dbReference type="InterPro" id="IPR039426">
    <property type="entry name" value="TonB-dep_rcpt-like"/>
</dbReference>
<accession>Q01ZB6</accession>
<dbReference type="InParanoid" id="Q01ZB6"/>
<keyword evidence="3" id="KW-1134">Transmembrane beta strand</keyword>
<organism evidence="10">
    <name type="scientific">Solibacter usitatus (strain Ellin6076)</name>
    <dbReference type="NCBI Taxonomy" id="234267"/>
    <lineage>
        <taxon>Bacteria</taxon>
        <taxon>Pseudomonadati</taxon>
        <taxon>Acidobacteriota</taxon>
        <taxon>Terriglobia</taxon>
        <taxon>Bryobacterales</taxon>
        <taxon>Solibacteraceae</taxon>
        <taxon>Candidatus Solibacter</taxon>
    </lineage>
</organism>
<dbReference type="Gene3D" id="2.40.170.20">
    <property type="entry name" value="TonB-dependent receptor, beta-barrel domain"/>
    <property type="match status" value="1"/>
</dbReference>
<feature type="region of interest" description="Disordered" evidence="8">
    <location>
        <begin position="186"/>
        <end position="212"/>
    </location>
</feature>
<dbReference type="OrthoDB" id="97893at2"/>
<comment type="subcellular location">
    <subcellularLocation>
        <location evidence="1">Cell outer membrane</location>
        <topology evidence="1">Multi-pass membrane protein</topology>
    </subcellularLocation>
</comment>
<dbReference type="SUPFAM" id="SSF56935">
    <property type="entry name" value="Porins"/>
    <property type="match status" value="1"/>
</dbReference>
<dbReference type="STRING" id="234267.Acid_4034"/>
<dbReference type="EMBL" id="CP000473">
    <property type="protein sequence ID" value="ABJ84999.1"/>
    <property type="molecule type" value="Genomic_DNA"/>
</dbReference>
<dbReference type="AlphaFoldDB" id="Q01ZB6"/>
<dbReference type="GO" id="GO:0044718">
    <property type="term" value="P:siderophore transmembrane transport"/>
    <property type="evidence" value="ECO:0007669"/>
    <property type="project" value="TreeGrafter"/>
</dbReference>
<dbReference type="eggNOG" id="COG4771">
    <property type="taxonomic scope" value="Bacteria"/>
</dbReference>
<keyword evidence="4" id="KW-0812">Transmembrane</keyword>
<evidence type="ECO:0000256" key="7">
    <source>
        <dbReference type="ARBA" id="ARBA00023237"/>
    </source>
</evidence>
<feature type="compositionally biased region" description="Basic residues" evidence="8">
    <location>
        <begin position="201"/>
        <end position="212"/>
    </location>
</feature>
<evidence type="ECO:0000256" key="4">
    <source>
        <dbReference type="ARBA" id="ARBA00022692"/>
    </source>
</evidence>
<evidence type="ECO:0000259" key="9">
    <source>
        <dbReference type="Pfam" id="PF25183"/>
    </source>
</evidence>
<keyword evidence="5" id="KW-0732">Signal</keyword>
<dbReference type="InterPro" id="IPR057601">
    <property type="entry name" value="Oar-like_b-barrel"/>
</dbReference>
<name>Q01ZB6_SOLUE</name>
<evidence type="ECO:0000256" key="1">
    <source>
        <dbReference type="ARBA" id="ARBA00004571"/>
    </source>
</evidence>
<dbReference type="InterPro" id="IPR008969">
    <property type="entry name" value="CarboxyPept-like_regulatory"/>
</dbReference>
<dbReference type="PANTHER" id="PTHR30069">
    <property type="entry name" value="TONB-DEPENDENT OUTER MEMBRANE RECEPTOR"/>
    <property type="match status" value="1"/>
</dbReference>
<evidence type="ECO:0000256" key="2">
    <source>
        <dbReference type="ARBA" id="ARBA00022448"/>
    </source>
</evidence>
<reference evidence="10" key="1">
    <citation type="submission" date="2006-10" db="EMBL/GenBank/DDBJ databases">
        <title>Complete sequence of Solibacter usitatus Ellin6076.</title>
        <authorList>
            <consortium name="US DOE Joint Genome Institute"/>
            <person name="Copeland A."/>
            <person name="Lucas S."/>
            <person name="Lapidus A."/>
            <person name="Barry K."/>
            <person name="Detter J.C."/>
            <person name="Glavina del Rio T."/>
            <person name="Hammon N."/>
            <person name="Israni S."/>
            <person name="Dalin E."/>
            <person name="Tice H."/>
            <person name="Pitluck S."/>
            <person name="Thompson L.S."/>
            <person name="Brettin T."/>
            <person name="Bruce D."/>
            <person name="Han C."/>
            <person name="Tapia R."/>
            <person name="Gilna P."/>
            <person name="Schmutz J."/>
            <person name="Larimer F."/>
            <person name="Land M."/>
            <person name="Hauser L."/>
            <person name="Kyrpides N."/>
            <person name="Mikhailova N."/>
            <person name="Janssen P.H."/>
            <person name="Kuske C.R."/>
            <person name="Richardson P."/>
        </authorList>
    </citation>
    <scope>NUCLEOTIDE SEQUENCE</scope>
    <source>
        <strain evidence="10">Ellin6076</strain>
    </source>
</reference>
<dbReference type="Pfam" id="PF13620">
    <property type="entry name" value="CarboxypepD_reg"/>
    <property type="match status" value="1"/>
</dbReference>
<evidence type="ECO:0000256" key="5">
    <source>
        <dbReference type="ARBA" id="ARBA00022729"/>
    </source>
</evidence>
<dbReference type="InterPro" id="IPR036942">
    <property type="entry name" value="Beta-barrel_TonB_sf"/>
</dbReference>
<dbReference type="HOGENOM" id="CLU_006298_2_0_0"/>
<dbReference type="GO" id="GO:0015344">
    <property type="term" value="F:siderophore uptake transmembrane transporter activity"/>
    <property type="evidence" value="ECO:0007669"/>
    <property type="project" value="TreeGrafter"/>
</dbReference>
<evidence type="ECO:0000313" key="10">
    <source>
        <dbReference type="EMBL" id="ABJ84999.1"/>
    </source>
</evidence>
<keyword evidence="6" id="KW-0472">Membrane</keyword>
<evidence type="ECO:0000256" key="8">
    <source>
        <dbReference type="SAM" id="MobiDB-lite"/>
    </source>
</evidence>
<keyword evidence="10" id="KW-0675">Receptor</keyword>
<evidence type="ECO:0000256" key="6">
    <source>
        <dbReference type="ARBA" id="ARBA00023136"/>
    </source>
</evidence>
<dbReference type="eggNOG" id="COG5266">
    <property type="taxonomic scope" value="Bacteria"/>
</dbReference>